<evidence type="ECO:0000313" key="2">
    <source>
        <dbReference type="Proteomes" id="UP000712600"/>
    </source>
</evidence>
<protein>
    <submittedName>
        <fullName evidence="1">Uncharacterized protein</fullName>
    </submittedName>
</protein>
<sequence length="128" mass="14459">MANGGDLRLTDAGASIERASPVVTPPRREITTANIPHARFTTPNMLDKYLNDGGRDAGEFEPVRLLRLRSIRVSDCERNGGIDSLKSSVLRRRTSPRLAGISPEMKFWLIAKKQRSFIQVKRLWDRRG</sequence>
<comment type="caution">
    <text evidence="1">The sequence shown here is derived from an EMBL/GenBank/DDBJ whole genome shotgun (WGS) entry which is preliminary data.</text>
</comment>
<evidence type="ECO:0000313" key="1">
    <source>
        <dbReference type="EMBL" id="KAF3536025.1"/>
    </source>
</evidence>
<name>A0A8S9PWT1_BRACR</name>
<dbReference type="AlphaFoldDB" id="A0A8S9PWT1"/>
<dbReference type="EMBL" id="QGKX02001290">
    <property type="protein sequence ID" value="KAF3536025.1"/>
    <property type="molecule type" value="Genomic_DNA"/>
</dbReference>
<reference evidence="1" key="1">
    <citation type="submission" date="2019-12" db="EMBL/GenBank/DDBJ databases">
        <title>Genome sequencing and annotation of Brassica cretica.</title>
        <authorList>
            <person name="Studholme D.J."/>
            <person name="Sarris P."/>
        </authorList>
    </citation>
    <scope>NUCLEOTIDE SEQUENCE</scope>
    <source>
        <strain evidence="1">PFS-109/04</strain>
        <tissue evidence="1">Leaf</tissue>
    </source>
</reference>
<gene>
    <name evidence="1" type="ORF">F2Q69_00020277</name>
</gene>
<organism evidence="1 2">
    <name type="scientific">Brassica cretica</name>
    <name type="common">Mustard</name>
    <dbReference type="NCBI Taxonomy" id="69181"/>
    <lineage>
        <taxon>Eukaryota</taxon>
        <taxon>Viridiplantae</taxon>
        <taxon>Streptophyta</taxon>
        <taxon>Embryophyta</taxon>
        <taxon>Tracheophyta</taxon>
        <taxon>Spermatophyta</taxon>
        <taxon>Magnoliopsida</taxon>
        <taxon>eudicotyledons</taxon>
        <taxon>Gunneridae</taxon>
        <taxon>Pentapetalae</taxon>
        <taxon>rosids</taxon>
        <taxon>malvids</taxon>
        <taxon>Brassicales</taxon>
        <taxon>Brassicaceae</taxon>
        <taxon>Brassiceae</taxon>
        <taxon>Brassica</taxon>
    </lineage>
</organism>
<dbReference type="Proteomes" id="UP000712600">
    <property type="component" value="Unassembled WGS sequence"/>
</dbReference>
<proteinExistence type="predicted"/>
<accession>A0A8S9PWT1</accession>